<reference evidence="1" key="1">
    <citation type="submission" date="2019-09" db="EMBL/GenBank/DDBJ databases">
        <title>Draft genome information of white flower Hibiscus syriacus.</title>
        <authorList>
            <person name="Kim Y.-M."/>
        </authorList>
    </citation>
    <scope>NUCLEOTIDE SEQUENCE [LARGE SCALE GENOMIC DNA]</scope>
    <source>
        <strain evidence="1">YM2019G1</strain>
    </source>
</reference>
<dbReference type="Pfam" id="PF01808">
    <property type="entry name" value="AICARFT_IMPCHas"/>
    <property type="match status" value="1"/>
</dbReference>
<dbReference type="InterPro" id="IPR002695">
    <property type="entry name" value="PurH-like"/>
</dbReference>
<dbReference type="SUPFAM" id="SSF53927">
    <property type="entry name" value="Cytidine deaminase-like"/>
    <property type="match status" value="1"/>
</dbReference>
<dbReference type="Gene3D" id="3.40.50.1380">
    <property type="entry name" value="Methylglyoxal synthase-like domain"/>
    <property type="match status" value="1"/>
</dbReference>
<evidence type="ECO:0008006" key="3">
    <source>
        <dbReference type="Google" id="ProtNLM"/>
    </source>
</evidence>
<dbReference type="SUPFAM" id="SSF52335">
    <property type="entry name" value="Methylglyoxal synthase-like"/>
    <property type="match status" value="1"/>
</dbReference>
<dbReference type="InterPro" id="IPR036914">
    <property type="entry name" value="MGS-like_dom_sf"/>
</dbReference>
<dbReference type="GO" id="GO:0006189">
    <property type="term" value="P:'de novo' IMP biosynthetic process"/>
    <property type="evidence" value="ECO:0007669"/>
    <property type="project" value="TreeGrafter"/>
</dbReference>
<evidence type="ECO:0000313" key="1">
    <source>
        <dbReference type="EMBL" id="KAE8712904.1"/>
    </source>
</evidence>
<dbReference type="PANTHER" id="PTHR11692:SF0">
    <property type="entry name" value="BIFUNCTIONAL PURINE BIOSYNTHESIS PROTEIN ATIC"/>
    <property type="match status" value="1"/>
</dbReference>
<protein>
    <recommendedName>
        <fullName evidence="3">MGS-like domain-containing protein</fullName>
    </recommendedName>
</protein>
<sequence>MEALNKHGIGMFDVVVVNLYPFYDKVTSTGRIGFDDGIENIDIGGPAMIRAAAKFHVLVCSRICKHVLAGGIATAVQHHGKEMSYNNYLDADAAWDCVSKFRNPTCVIVKNTNCECWSE</sequence>
<evidence type="ECO:0000313" key="2">
    <source>
        <dbReference type="Proteomes" id="UP000436088"/>
    </source>
</evidence>
<dbReference type="InterPro" id="IPR016193">
    <property type="entry name" value="Cytidine_deaminase-like"/>
</dbReference>
<comment type="caution">
    <text evidence="1">The sequence shown here is derived from an EMBL/GenBank/DDBJ whole genome shotgun (WGS) entry which is preliminary data.</text>
</comment>
<proteinExistence type="predicted"/>
<dbReference type="AlphaFoldDB" id="A0A6A3B6U4"/>
<keyword evidence="2" id="KW-1185">Reference proteome</keyword>
<organism evidence="1 2">
    <name type="scientific">Hibiscus syriacus</name>
    <name type="common">Rose of Sharon</name>
    <dbReference type="NCBI Taxonomy" id="106335"/>
    <lineage>
        <taxon>Eukaryota</taxon>
        <taxon>Viridiplantae</taxon>
        <taxon>Streptophyta</taxon>
        <taxon>Embryophyta</taxon>
        <taxon>Tracheophyta</taxon>
        <taxon>Spermatophyta</taxon>
        <taxon>Magnoliopsida</taxon>
        <taxon>eudicotyledons</taxon>
        <taxon>Gunneridae</taxon>
        <taxon>Pentapetalae</taxon>
        <taxon>rosids</taxon>
        <taxon>malvids</taxon>
        <taxon>Malvales</taxon>
        <taxon>Malvaceae</taxon>
        <taxon>Malvoideae</taxon>
        <taxon>Hibiscus</taxon>
    </lineage>
</organism>
<name>A0A6A3B6U4_HIBSY</name>
<accession>A0A6A3B6U4</accession>
<gene>
    <name evidence="1" type="ORF">F3Y22_tig00110221pilonHSYRG00051</name>
</gene>
<dbReference type="GO" id="GO:0005829">
    <property type="term" value="C:cytosol"/>
    <property type="evidence" value="ECO:0007669"/>
    <property type="project" value="TreeGrafter"/>
</dbReference>
<dbReference type="GO" id="GO:0004643">
    <property type="term" value="F:phosphoribosylaminoimidazolecarboxamide formyltransferase activity"/>
    <property type="evidence" value="ECO:0007669"/>
    <property type="project" value="InterPro"/>
</dbReference>
<dbReference type="EMBL" id="VEPZ02000884">
    <property type="protein sequence ID" value="KAE8712904.1"/>
    <property type="molecule type" value="Genomic_DNA"/>
</dbReference>
<dbReference type="Proteomes" id="UP000436088">
    <property type="component" value="Unassembled WGS sequence"/>
</dbReference>
<dbReference type="GO" id="GO:0003937">
    <property type="term" value="F:IMP cyclohydrolase activity"/>
    <property type="evidence" value="ECO:0007669"/>
    <property type="project" value="InterPro"/>
</dbReference>
<dbReference type="PANTHER" id="PTHR11692">
    <property type="entry name" value="BIFUNCTIONAL PURINE BIOSYNTHESIS PROTEIN PURH"/>
    <property type="match status" value="1"/>
</dbReference>